<dbReference type="Proteomes" id="UP000315700">
    <property type="component" value="Chromosome"/>
</dbReference>
<dbReference type="PANTHER" id="PTHR33884:SF3">
    <property type="entry name" value="UPF0410 PROTEIN YMGE"/>
    <property type="match status" value="1"/>
</dbReference>
<evidence type="ECO:0000256" key="6">
    <source>
        <dbReference type="ARBA" id="ARBA00023136"/>
    </source>
</evidence>
<feature type="region of interest" description="Disordered" evidence="7">
    <location>
        <begin position="1"/>
        <end position="22"/>
    </location>
</feature>
<keyword evidence="10" id="KW-1185">Reference proteome</keyword>
<dbReference type="EMBL" id="CP036271">
    <property type="protein sequence ID" value="QDT55010.1"/>
    <property type="molecule type" value="Genomic_DNA"/>
</dbReference>
<evidence type="ECO:0000256" key="2">
    <source>
        <dbReference type="ARBA" id="ARBA00011006"/>
    </source>
</evidence>
<organism evidence="9 10">
    <name type="scientific">Caulifigura coniformis</name>
    <dbReference type="NCBI Taxonomy" id="2527983"/>
    <lineage>
        <taxon>Bacteria</taxon>
        <taxon>Pseudomonadati</taxon>
        <taxon>Planctomycetota</taxon>
        <taxon>Planctomycetia</taxon>
        <taxon>Planctomycetales</taxon>
        <taxon>Planctomycetaceae</taxon>
        <taxon>Caulifigura</taxon>
    </lineage>
</organism>
<dbReference type="InterPro" id="IPR007341">
    <property type="entry name" value="Transgly_assoc"/>
</dbReference>
<feature type="transmembrane region" description="Helical" evidence="8">
    <location>
        <begin position="89"/>
        <end position="110"/>
    </location>
</feature>
<keyword evidence="3" id="KW-1003">Cell membrane</keyword>
<evidence type="ECO:0008006" key="11">
    <source>
        <dbReference type="Google" id="ProtNLM"/>
    </source>
</evidence>
<evidence type="ECO:0000313" key="10">
    <source>
        <dbReference type="Proteomes" id="UP000315700"/>
    </source>
</evidence>
<accession>A0A517SFY7</accession>
<gene>
    <name evidence="9" type="ORF">Pan44_30510</name>
</gene>
<keyword evidence="5 8" id="KW-1133">Transmembrane helix</keyword>
<evidence type="ECO:0000256" key="7">
    <source>
        <dbReference type="SAM" id="MobiDB-lite"/>
    </source>
</evidence>
<evidence type="ECO:0000256" key="5">
    <source>
        <dbReference type="ARBA" id="ARBA00022989"/>
    </source>
</evidence>
<feature type="transmembrane region" description="Helical" evidence="8">
    <location>
        <begin position="35"/>
        <end position="53"/>
    </location>
</feature>
<keyword evidence="6 8" id="KW-0472">Membrane</keyword>
<evidence type="ECO:0000313" key="9">
    <source>
        <dbReference type="EMBL" id="QDT55010.1"/>
    </source>
</evidence>
<dbReference type="AlphaFoldDB" id="A0A517SFY7"/>
<name>A0A517SFY7_9PLAN</name>
<evidence type="ECO:0000256" key="1">
    <source>
        <dbReference type="ARBA" id="ARBA00004651"/>
    </source>
</evidence>
<feature type="transmembrane region" description="Helical" evidence="8">
    <location>
        <begin position="60"/>
        <end position="83"/>
    </location>
</feature>
<proteinExistence type="inferred from homology"/>
<dbReference type="KEGG" id="ccos:Pan44_30510"/>
<evidence type="ECO:0000256" key="4">
    <source>
        <dbReference type="ARBA" id="ARBA00022692"/>
    </source>
</evidence>
<comment type="subcellular location">
    <subcellularLocation>
        <location evidence="1">Cell membrane</location>
        <topology evidence="1">Multi-pass membrane protein</topology>
    </subcellularLocation>
</comment>
<feature type="compositionally biased region" description="Basic residues" evidence="7">
    <location>
        <begin position="1"/>
        <end position="10"/>
    </location>
</feature>
<evidence type="ECO:0000256" key="8">
    <source>
        <dbReference type="SAM" id="Phobius"/>
    </source>
</evidence>
<reference evidence="9 10" key="1">
    <citation type="submission" date="2019-02" db="EMBL/GenBank/DDBJ databases">
        <title>Deep-cultivation of Planctomycetes and their phenomic and genomic characterization uncovers novel biology.</title>
        <authorList>
            <person name="Wiegand S."/>
            <person name="Jogler M."/>
            <person name="Boedeker C."/>
            <person name="Pinto D."/>
            <person name="Vollmers J."/>
            <person name="Rivas-Marin E."/>
            <person name="Kohn T."/>
            <person name="Peeters S.H."/>
            <person name="Heuer A."/>
            <person name="Rast P."/>
            <person name="Oberbeckmann S."/>
            <person name="Bunk B."/>
            <person name="Jeske O."/>
            <person name="Meyerdierks A."/>
            <person name="Storesund J.E."/>
            <person name="Kallscheuer N."/>
            <person name="Luecker S."/>
            <person name="Lage O.M."/>
            <person name="Pohl T."/>
            <person name="Merkel B.J."/>
            <person name="Hornburger P."/>
            <person name="Mueller R.-W."/>
            <person name="Bruemmer F."/>
            <person name="Labrenz M."/>
            <person name="Spormann A.M."/>
            <person name="Op den Camp H."/>
            <person name="Overmann J."/>
            <person name="Amann R."/>
            <person name="Jetten M.S.M."/>
            <person name="Mascher T."/>
            <person name="Medema M.H."/>
            <person name="Devos D.P."/>
            <person name="Kaster A.-K."/>
            <person name="Ovreas L."/>
            <person name="Rohde M."/>
            <person name="Galperin M.Y."/>
            <person name="Jogler C."/>
        </authorList>
    </citation>
    <scope>NUCLEOTIDE SEQUENCE [LARGE SCALE GENOMIC DNA]</scope>
    <source>
        <strain evidence="9 10">Pan44</strain>
    </source>
</reference>
<dbReference type="GO" id="GO:0005886">
    <property type="term" value="C:plasma membrane"/>
    <property type="evidence" value="ECO:0007669"/>
    <property type="project" value="UniProtKB-SubCell"/>
</dbReference>
<dbReference type="InParanoid" id="A0A517SFY7"/>
<comment type="similarity">
    <text evidence="2">Belongs to the UPF0410 family.</text>
</comment>
<protein>
    <recommendedName>
        <fullName evidence="11">Transglycosylase associated protein</fullName>
    </recommendedName>
</protein>
<keyword evidence="4 8" id="KW-0812">Transmembrane</keyword>
<evidence type="ECO:0000256" key="3">
    <source>
        <dbReference type="ARBA" id="ARBA00022475"/>
    </source>
</evidence>
<dbReference type="PANTHER" id="PTHR33884">
    <property type="entry name" value="UPF0410 PROTEIN YMGE"/>
    <property type="match status" value="1"/>
</dbReference>
<sequence length="145" mass="15383">MGTARTKRADRRTDGKGQTMDPNWQQFLEKSANELLVWVGFGTITGLTAKAIMPGRDPGGAVATLLTGVTGTIIGCGSLSFFYPESRVTPVSLSGFACATGGAFLLLLFYRILGGSLFKGMGGQDVILHLSKARRGQKTIIRDVA</sequence>